<sequence length="906" mass="100704">MAAATATATAGSTWALEMHIHADYTSERIMTPNIAISFVDESSGDEYELHLSKVTSAPWQLPMVGSEERFGAIVTGEAQAPADLSQPGACLVVFNHNLWSKIDRLYFAKLTAITKSQPQARAVSFLTNSWVAGGVKRIFFTGQPSLPDGTPPGLMEARQKELASLRGEDPNTEDEGPRSGADRIYAYDVYNDLGGAGQGDPNRHDDRPILGIQGPDAKLPYPRRLRTGRKIDTNGYEAHLAPGTTPWVPYDEKFFASKQDSFSVAPLYAIGAAASSVVSQLFGAKPDINQFASFSAVEDLFSRESAVPAAKQDIMNRIDDNPFDLGDEALRKAYKGFPDTVRQAVEEQLGSPSPVPTWFPLKFLFRNEKILRLLQGLLARWPMPQVLDQRKITWQSDEEVGRQAKAGCNPFTIQVADKTFLDDSKLGPEDFAGLLGGMTLQDAISQRTLFYQDYYTVLGEGIAPQVQKLLDKKDKAVGYQYSGRGVFFQCPETKALAIVVIQLCEPDTQHWQLYSPIRSRPEIWQLAKAVYSSLDSAVHQLISHWLKTHATMEPFAIATRRQLSAMHPVFQLMQPHFRYTLDINANARSTLINAGGIVESIFTAGPCCMEFSAKVYGATWKFREQGLPADLMARGVAKQDADELHVNADELLLKDYPYAEDGLLVWDAIVEYFDMYLRMYYSDDVGSDKHVKKDDELRSWYHEIQTKGHQDAKDVNGDCWIELKDISSLVQILATMAWIGSAHHAAVNFGQYAYSAYMPNKAAFISHAIPRETVDTEGRPTGPLAELLNDYEYHFLRTLSGPIRALKTMLLVKTLSNHAQDEEYLGGASTEWALDPMARRAKAQFDVSIAEAEHTMIRRNKDGKSRARCSPSGIPYTLLYPSTQTQAVTMRNMGMTGRGIPTSVSI</sequence>
<comment type="similarity">
    <text evidence="4">Belongs to the lipoxygenase family.</text>
</comment>
<dbReference type="Proteomes" id="UP001314263">
    <property type="component" value="Unassembled WGS sequence"/>
</dbReference>
<feature type="region of interest" description="Disordered" evidence="5">
    <location>
        <begin position="162"/>
        <end position="181"/>
    </location>
</feature>
<evidence type="ECO:0000256" key="1">
    <source>
        <dbReference type="ARBA" id="ARBA00022723"/>
    </source>
</evidence>
<evidence type="ECO:0000313" key="8">
    <source>
        <dbReference type="Proteomes" id="UP001314263"/>
    </source>
</evidence>
<keyword evidence="2" id="KW-0223">Dioxygenase</keyword>
<dbReference type="PANTHER" id="PTHR11771">
    <property type="entry name" value="LIPOXYGENASE"/>
    <property type="match status" value="1"/>
</dbReference>
<keyword evidence="4" id="KW-0444">Lipid biosynthesis</keyword>
<evidence type="ECO:0000256" key="2">
    <source>
        <dbReference type="ARBA" id="ARBA00022964"/>
    </source>
</evidence>
<organism evidence="7 8">
    <name type="scientific">Coccomyxa viridis</name>
    <dbReference type="NCBI Taxonomy" id="1274662"/>
    <lineage>
        <taxon>Eukaryota</taxon>
        <taxon>Viridiplantae</taxon>
        <taxon>Chlorophyta</taxon>
        <taxon>core chlorophytes</taxon>
        <taxon>Trebouxiophyceae</taxon>
        <taxon>Trebouxiophyceae incertae sedis</taxon>
        <taxon>Coccomyxaceae</taxon>
        <taxon>Coccomyxa</taxon>
    </lineage>
</organism>
<dbReference type="GO" id="GO:0006633">
    <property type="term" value="P:fatty acid biosynthetic process"/>
    <property type="evidence" value="ECO:0007669"/>
    <property type="project" value="UniProtKB-KW"/>
</dbReference>
<protein>
    <recommendedName>
        <fullName evidence="4">Lipoxygenase</fullName>
        <ecNumber evidence="4">1.13.11.-</ecNumber>
    </recommendedName>
</protein>
<gene>
    <name evidence="7" type="ORF">CVIRNUC_007272</name>
</gene>
<dbReference type="InterPro" id="IPR036226">
    <property type="entry name" value="LipOase_C_sf"/>
</dbReference>
<keyword evidence="4" id="KW-0443">Lipid metabolism</keyword>
<feature type="region of interest" description="Disordered" evidence="5">
    <location>
        <begin position="195"/>
        <end position="218"/>
    </location>
</feature>
<accession>A0AAV1IDJ6</accession>
<comment type="pathway">
    <text evidence="4">Lipid metabolism; oxylipin biosynthesis.</text>
</comment>
<dbReference type="SUPFAM" id="SSF48484">
    <property type="entry name" value="Lipoxigenase"/>
    <property type="match status" value="1"/>
</dbReference>
<dbReference type="InterPro" id="IPR000907">
    <property type="entry name" value="LipOase"/>
</dbReference>
<dbReference type="PROSITE" id="PS00081">
    <property type="entry name" value="LIPOXYGENASE_2"/>
    <property type="match status" value="1"/>
</dbReference>
<dbReference type="GO" id="GO:0046872">
    <property type="term" value="F:metal ion binding"/>
    <property type="evidence" value="ECO:0007669"/>
    <property type="project" value="UniProtKB-UniRule"/>
</dbReference>
<keyword evidence="4" id="KW-0275">Fatty acid biosynthesis</keyword>
<keyword evidence="3" id="KW-0560">Oxidoreductase</keyword>
<dbReference type="Gene3D" id="4.10.375.10">
    <property type="entry name" value="Lipoxygenase-1, Domain 2"/>
    <property type="match status" value="1"/>
</dbReference>
<dbReference type="Gene3D" id="3.10.450.60">
    <property type="match status" value="1"/>
</dbReference>
<dbReference type="Pfam" id="PF00305">
    <property type="entry name" value="Lipoxygenase"/>
    <property type="match status" value="1"/>
</dbReference>
<keyword evidence="8" id="KW-1185">Reference proteome</keyword>
<dbReference type="Gene3D" id="1.20.245.10">
    <property type="entry name" value="Lipoxygenase-1, Domain 5"/>
    <property type="match status" value="1"/>
</dbReference>
<dbReference type="GO" id="GO:0034440">
    <property type="term" value="P:lipid oxidation"/>
    <property type="evidence" value="ECO:0007669"/>
    <property type="project" value="InterPro"/>
</dbReference>
<comment type="function">
    <text evidence="4">Plant lipoxygenase may be involved in a number of diverse aspects of plant physiology including growth and development, pest resistance, and senescence or responses to wounding.</text>
</comment>
<keyword evidence="1" id="KW-0479">Metal-binding</keyword>
<dbReference type="EC" id="1.13.11.-" evidence="4"/>
<evidence type="ECO:0000313" key="7">
    <source>
        <dbReference type="EMBL" id="CAK0784069.1"/>
    </source>
</evidence>
<dbReference type="Gene3D" id="2.60.60.20">
    <property type="entry name" value="PLAT/LH2 domain"/>
    <property type="match status" value="1"/>
</dbReference>
<reference evidence="7 8" key="1">
    <citation type="submission" date="2023-10" db="EMBL/GenBank/DDBJ databases">
        <authorList>
            <person name="Maclean D."/>
            <person name="Macfadyen A."/>
        </authorList>
    </citation>
    <scope>NUCLEOTIDE SEQUENCE [LARGE SCALE GENOMIC DNA]</scope>
</reference>
<feature type="domain" description="Lipoxygenase" evidence="6">
    <location>
        <begin position="144"/>
        <end position="906"/>
    </location>
</feature>
<dbReference type="EMBL" id="CAUYUE010000009">
    <property type="protein sequence ID" value="CAK0784069.1"/>
    <property type="molecule type" value="Genomic_DNA"/>
</dbReference>
<evidence type="ECO:0000259" key="6">
    <source>
        <dbReference type="PROSITE" id="PS51393"/>
    </source>
</evidence>
<dbReference type="GO" id="GO:0016702">
    <property type="term" value="F:oxidoreductase activity, acting on single donors with incorporation of molecular oxygen, incorporation of two atoms of oxygen"/>
    <property type="evidence" value="ECO:0007669"/>
    <property type="project" value="InterPro"/>
</dbReference>
<dbReference type="PRINTS" id="PR00468">
    <property type="entry name" value="PLTLPOXGNASE"/>
</dbReference>
<dbReference type="PROSITE" id="PS51393">
    <property type="entry name" value="LIPOXYGENASE_3"/>
    <property type="match status" value="1"/>
</dbReference>
<evidence type="ECO:0000256" key="3">
    <source>
        <dbReference type="ARBA" id="ARBA00023002"/>
    </source>
</evidence>
<keyword evidence="4" id="KW-0276">Fatty acid metabolism</keyword>
<dbReference type="InterPro" id="IPR020834">
    <property type="entry name" value="LipOase_CS"/>
</dbReference>
<dbReference type="GO" id="GO:0031408">
    <property type="term" value="P:oxylipin biosynthetic process"/>
    <property type="evidence" value="ECO:0007669"/>
    <property type="project" value="UniProtKB-UniRule"/>
</dbReference>
<evidence type="ECO:0000256" key="5">
    <source>
        <dbReference type="SAM" id="MobiDB-lite"/>
    </source>
</evidence>
<evidence type="ECO:0000256" key="4">
    <source>
        <dbReference type="RuleBase" id="RU003975"/>
    </source>
</evidence>
<name>A0AAV1IDJ6_9CHLO</name>
<dbReference type="AlphaFoldDB" id="A0AAV1IDJ6"/>
<dbReference type="PRINTS" id="PR00087">
    <property type="entry name" value="LIPOXYGENASE"/>
</dbReference>
<keyword evidence="4" id="KW-0925">Oxylipin biosynthesis</keyword>
<dbReference type="InterPro" id="IPR013819">
    <property type="entry name" value="LipOase_C"/>
</dbReference>
<proteinExistence type="inferred from homology"/>
<comment type="caution">
    <text evidence="7">The sequence shown here is derived from an EMBL/GenBank/DDBJ whole genome shotgun (WGS) entry which is preliminary data.</text>
</comment>
<dbReference type="InterPro" id="IPR001246">
    <property type="entry name" value="LipOase_plant"/>
</dbReference>